<dbReference type="RefSeq" id="WP_189093687.1">
    <property type="nucleotide sequence ID" value="NZ_BMQL01000087.1"/>
</dbReference>
<feature type="compositionally biased region" description="Low complexity" evidence="1">
    <location>
        <begin position="144"/>
        <end position="164"/>
    </location>
</feature>
<dbReference type="SUPFAM" id="SSF54523">
    <property type="entry name" value="Pili subunits"/>
    <property type="match status" value="1"/>
</dbReference>
<comment type="caution">
    <text evidence="2">The sequence shown here is derived from an EMBL/GenBank/DDBJ whole genome shotgun (WGS) entry which is preliminary data.</text>
</comment>
<keyword evidence="3" id="KW-1185">Reference proteome</keyword>
<evidence type="ECO:0000256" key="1">
    <source>
        <dbReference type="SAM" id="MobiDB-lite"/>
    </source>
</evidence>
<protein>
    <submittedName>
        <fullName evidence="2">Uncharacterized protein</fullName>
    </submittedName>
</protein>
<dbReference type="AlphaFoldDB" id="A0A918FHY4"/>
<reference evidence="2" key="2">
    <citation type="submission" date="2020-09" db="EMBL/GenBank/DDBJ databases">
        <authorList>
            <person name="Sun Q."/>
            <person name="Ohkuma M."/>
        </authorList>
    </citation>
    <scope>NUCLEOTIDE SEQUENCE</scope>
    <source>
        <strain evidence="2">JCM 31311</strain>
    </source>
</reference>
<sequence length="209" mass="21254">MKRRIAALTLMEVLVTIVLIGLTTTIAVTQLPRLNHPVDQATLAQRVATTLEAAHVQAISDRNPIHVVAQGTQLSISSPDTTDTDTFAQATLSGTLDITPDGSSTGVVTVNANNFPCTLVALNASGLPISGSCSAGLPAPEPSTVAADANPTPVTPDPVTTLPPDTTPAPTFPTTPAPIHGGSDDTGNPGGTSTPPIKLPPHNPGNIFQ</sequence>
<proteinExistence type="predicted"/>
<dbReference type="Proteomes" id="UP000603865">
    <property type="component" value="Unassembled WGS sequence"/>
</dbReference>
<dbReference type="EMBL" id="BMQL01000087">
    <property type="protein sequence ID" value="GGR38561.1"/>
    <property type="molecule type" value="Genomic_DNA"/>
</dbReference>
<accession>A0A918FHY4</accession>
<evidence type="ECO:0000313" key="3">
    <source>
        <dbReference type="Proteomes" id="UP000603865"/>
    </source>
</evidence>
<feature type="compositionally biased region" description="Pro residues" evidence="1">
    <location>
        <begin position="165"/>
        <end position="176"/>
    </location>
</feature>
<evidence type="ECO:0000313" key="2">
    <source>
        <dbReference type="EMBL" id="GGR38561.1"/>
    </source>
</evidence>
<gene>
    <name evidence="2" type="ORF">GCM10008957_54570</name>
</gene>
<reference evidence="2" key="1">
    <citation type="journal article" date="2014" name="Int. J. Syst. Evol. Microbiol.">
        <title>Complete genome sequence of Corynebacterium casei LMG S-19264T (=DSM 44701T), isolated from a smear-ripened cheese.</title>
        <authorList>
            <consortium name="US DOE Joint Genome Institute (JGI-PGF)"/>
            <person name="Walter F."/>
            <person name="Albersmeier A."/>
            <person name="Kalinowski J."/>
            <person name="Ruckert C."/>
        </authorList>
    </citation>
    <scope>NUCLEOTIDE SEQUENCE</scope>
    <source>
        <strain evidence="2">JCM 31311</strain>
    </source>
</reference>
<name>A0A918FHY4_9DEIO</name>
<feature type="region of interest" description="Disordered" evidence="1">
    <location>
        <begin position="136"/>
        <end position="209"/>
    </location>
</feature>
<organism evidence="2 3">
    <name type="scientific">Deinococcus ruber</name>
    <dbReference type="NCBI Taxonomy" id="1848197"/>
    <lineage>
        <taxon>Bacteria</taxon>
        <taxon>Thermotogati</taxon>
        <taxon>Deinococcota</taxon>
        <taxon>Deinococci</taxon>
        <taxon>Deinococcales</taxon>
        <taxon>Deinococcaceae</taxon>
        <taxon>Deinococcus</taxon>
    </lineage>
</organism>
<dbReference type="InterPro" id="IPR045584">
    <property type="entry name" value="Pilin-like"/>
</dbReference>